<feature type="domain" description="AAA ATPase AAA+ lid" evidence="1">
    <location>
        <begin position="53"/>
        <end position="82"/>
    </location>
</feature>
<organism evidence="2 3">
    <name type="scientific">Haemaphysalis longicornis</name>
    <name type="common">Bush tick</name>
    <dbReference type="NCBI Taxonomy" id="44386"/>
    <lineage>
        <taxon>Eukaryota</taxon>
        <taxon>Metazoa</taxon>
        <taxon>Ecdysozoa</taxon>
        <taxon>Arthropoda</taxon>
        <taxon>Chelicerata</taxon>
        <taxon>Arachnida</taxon>
        <taxon>Acari</taxon>
        <taxon>Parasitiformes</taxon>
        <taxon>Ixodida</taxon>
        <taxon>Ixodoidea</taxon>
        <taxon>Ixodidae</taxon>
        <taxon>Haemaphysalinae</taxon>
        <taxon>Haemaphysalis</taxon>
    </lineage>
</organism>
<protein>
    <recommendedName>
        <fullName evidence="1">AAA ATPase AAA+ lid domain-containing protein</fullName>
    </recommendedName>
</protein>
<dbReference type="Gene3D" id="1.10.8.60">
    <property type="match status" value="1"/>
</dbReference>
<evidence type="ECO:0000259" key="1">
    <source>
        <dbReference type="Pfam" id="PF17862"/>
    </source>
</evidence>
<dbReference type="Proteomes" id="UP000821853">
    <property type="component" value="Chromosome 3"/>
</dbReference>
<dbReference type="AlphaFoldDB" id="A0A9J6G4Q2"/>
<dbReference type="PROSITE" id="PS51257">
    <property type="entry name" value="PROKAR_LIPOPROTEIN"/>
    <property type="match status" value="1"/>
</dbReference>
<evidence type="ECO:0000313" key="3">
    <source>
        <dbReference type="Proteomes" id="UP000821853"/>
    </source>
</evidence>
<name>A0A9J6G4Q2_HAELO</name>
<keyword evidence="3" id="KW-1185">Reference proteome</keyword>
<dbReference type="OrthoDB" id="191529at2759"/>
<dbReference type="InterPro" id="IPR041569">
    <property type="entry name" value="AAA_lid_3"/>
</dbReference>
<evidence type="ECO:0000313" key="2">
    <source>
        <dbReference type="EMBL" id="KAH9369665.1"/>
    </source>
</evidence>
<sequence length="134" mass="14560">MGKIELGIDTFEGFLGSTAPVYSIVSCNYLGSYVTVHRVEGRSLTPAPFHQQASEGYSGSDIKVACKEAVMRSLRQALEAAECCDNEADGTDRIIPEPVSTQDILDAIEQTKPTGRLLAAKFETWHQEYGSSLS</sequence>
<dbReference type="EMBL" id="JABSTR010000005">
    <property type="protein sequence ID" value="KAH9369665.1"/>
    <property type="molecule type" value="Genomic_DNA"/>
</dbReference>
<gene>
    <name evidence="2" type="ORF">HPB48_007632</name>
</gene>
<proteinExistence type="predicted"/>
<accession>A0A9J6G4Q2</accession>
<dbReference type="VEuPathDB" id="VectorBase:HLOH_063439"/>
<reference evidence="2 3" key="1">
    <citation type="journal article" date="2020" name="Cell">
        <title>Large-Scale Comparative Analyses of Tick Genomes Elucidate Their Genetic Diversity and Vector Capacities.</title>
        <authorList>
            <consortium name="Tick Genome and Microbiome Consortium (TIGMIC)"/>
            <person name="Jia N."/>
            <person name="Wang J."/>
            <person name="Shi W."/>
            <person name="Du L."/>
            <person name="Sun Y."/>
            <person name="Zhan W."/>
            <person name="Jiang J.F."/>
            <person name="Wang Q."/>
            <person name="Zhang B."/>
            <person name="Ji P."/>
            <person name="Bell-Sakyi L."/>
            <person name="Cui X.M."/>
            <person name="Yuan T.T."/>
            <person name="Jiang B.G."/>
            <person name="Yang W.F."/>
            <person name="Lam T.T."/>
            <person name="Chang Q.C."/>
            <person name="Ding S.J."/>
            <person name="Wang X.J."/>
            <person name="Zhu J.G."/>
            <person name="Ruan X.D."/>
            <person name="Zhao L."/>
            <person name="Wei J.T."/>
            <person name="Ye R.Z."/>
            <person name="Que T.C."/>
            <person name="Du C.H."/>
            <person name="Zhou Y.H."/>
            <person name="Cheng J.X."/>
            <person name="Dai P.F."/>
            <person name="Guo W.B."/>
            <person name="Han X.H."/>
            <person name="Huang E.J."/>
            <person name="Li L.F."/>
            <person name="Wei W."/>
            <person name="Gao Y.C."/>
            <person name="Liu J.Z."/>
            <person name="Shao H.Z."/>
            <person name="Wang X."/>
            <person name="Wang C.C."/>
            <person name="Yang T.C."/>
            <person name="Huo Q.B."/>
            <person name="Li W."/>
            <person name="Chen H.Y."/>
            <person name="Chen S.E."/>
            <person name="Zhou L.G."/>
            <person name="Ni X.B."/>
            <person name="Tian J.H."/>
            <person name="Sheng Y."/>
            <person name="Liu T."/>
            <person name="Pan Y.S."/>
            <person name="Xia L.Y."/>
            <person name="Li J."/>
            <person name="Zhao F."/>
            <person name="Cao W.C."/>
        </authorList>
    </citation>
    <scope>NUCLEOTIDE SEQUENCE [LARGE SCALE GENOMIC DNA]</scope>
    <source>
        <strain evidence="2">HaeL-2018</strain>
    </source>
</reference>
<comment type="caution">
    <text evidence="2">The sequence shown here is derived from an EMBL/GenBank/DDBJ whole genome shotgun (WGS) entry which is preliminary data.</text>
</comment>
<dbReference type="Pfam" id="PF17862">
    <property type="entry name" value="AAA_lid_3"/>
    <property type="match status" value="1"/>
</dbReference>